<evidence type="ECO:0000256" key="4">
    <source>
        <dbReference type="ARBA" id="ARBA00022857"/>
    </source>
</evidence>
<dbReference type="GO" id="GO:0019353">
    <property type="term" value="P:protoporphyrinogen IX biosynthetic process from glutamate"/>
    <property type="evidence" value="ECO:0007669"/>
    <property type="project" value="TreeGrafter"/>
</dbReference>
<evidence type="ECO:0000313" key="17">
    <source>
        <dbReference type="EMBL" id="TLP94413.1"/>
    </source>
</evidence>
<feature type="site" description="Important for activity" evidence="8 12">
    <location>
        <position position="96"/>
    </location>
</feature>
<evidence type="ECO:0000259" key="16">
    <source>
        <dbReference type="Pfam" id="PF05201"/>
    </source>
</evidence>
<dbReference type="PIRSF" id="PIRSF000445">
    <property type="entry name" value="4pyrrol_synth_GluRdtase"/>
    <property type="match status" value="1"/>
</dbReference>
<dbReference type="SUPFAM" id="SSF69075">
    <property type="entry name" value="Glutamyl tRNA-reductase dimerization domain"/>
    <property type="match status" value="1"/>
</dbReference>
<dbReference type="InterPro" id="IPR015895">
    <property type="entry name" value="4pyrrol_synth_GluRdtase_N"/>
</dbReference>
<feature type="domain" description="Glutamyl-tRNA reductase N-terminal" evidence="16">
    <location>
        <begin position="35"/>
        <end position="153"/>
    </location>
</feature>
<feature type="binding site" evidence="8 10">
    <location>
        <begin position="111"/>
        <end position="113"/>
    </location>
    <ligand>
        <name>substrate</name>
    </ligand>
</feature>
<sequence length="488" mass="51541">MVLFSLVATHTDLDLETVGTLSAGAADVAASVDLPAVTLATCNRLEIYAESGSNSPEALEESRNRLIAAVAESSGLDEATVARSFKTLVDGDAAHHLFEVGAGLDSAVVGEREIAGQVRRSLAEAQASGTASGTLTKLFESATRAAKDVGAKTALGSRGRSIVSVALDIAGDMRGHGPSFYQNAKVVLIGTGAYAGASLSQLAERGVTDIAVFSGSGRAEDFLTARKDAVLARGSQVRSLRMDELAAAFREADVIIGCSGGNRQITAGEIRSLAALHERAEPLTVIDLALSHDFTPEVAELPGVDLITLESVKIAAPEETSASVDDARAVVADSVQNYLSERAERTADDAIVTLRKHVQSLLDEEMDKVRKHHGCSAASEEVEFGLRRIVRKLLHTPTVRARELAAEGRGDEYVAALQTIFGVEVAAAEDSQRQAGPRCRPEDFSTAELAHMAAYLQQVPDGGFCRHHRAGEFSIARFQAVEAVRKSA</sequence>
<keyword evidence="6 8" id="KW-0627">Porphyrin biosynthesis</keyword>
<dbReference type="AlphaFoldDB" id="A0A5R9BAA2"/>
<evidence type="ECO:0000256" key="10">
    <source>
        <dbReference type="PIRSR" id="PIRSR000445-2"/>
    </source>
</evidence>
<comment type="miscellaneous">
    <text evidence="8">During catalysis, the active site Cys acts as a nucleophile attacking the alpha-carbonyl group of tRNA-bound glutamate with the formation of a thioester intermediate between enzyme and glutamate, and the concomitant release of tRNA(Glu). The thioester intermediate is finally reduced by direct hydride transfer from NADPH, to form the product GSA.</text>
</comment>
<evidence type="ECO:0000256" key="1">
    <source>
        <dbReference type="ARBA" id="ARBA00005059"/>
    </source>
</evidence>
<evidence type="ECO:0000256" key="6">
    <source>
        <dbReference type="ARBA" id="ARBA00023244"/>
    </source>
</evidence>
<dbReference type="InterPro" id="IPR036291">
    <property type="entry name" value="NAD(P)-bd_dom_sf"/>
</dbReference>
<evidence type="ECO:0000256" key="11">
    <source>
        <dbReference type="PIRSR" id="PIRSR000445-3"/>
    </source>
</evidence>
<feature type="domain" description="Tetrapyrrole biosynthesis glutamyl-tRNA reductase dimerisation" evidence="14">
    <location>
        <begin position="327"/>
        <end position="422"/>
    </location>
</feature>
<dbReference type="InterPro" id="IPR006151">
    <property type="entry name" value="Shikm_DH/Glu-tRNA_Rdtase"/>
</dbReference>
<proteinExistence type="inferred from homology"/>
<dbReference type="Pfam" id="PF01488">
    <property type="entry name" value="Shikimate_DH"/>
    <property type="match status" value="1"/>
</dbReference>
<dbReference type="NCBIfam" id="TIGR01035">
    <property type="entry name" value="hemA"/>
    <property type="match status" value="1"/>
</dbReference>
<accession>A0A5R9BAA2</accession>
<evidence type="ECO:0000256" key="3">
    <source>
        <dbReference type="ARBA" id="ARBA00012970"/>
    </source>
</evidence>
<evidence type="ECO:0000259" key="15">
    <source>
        <dbReference type="Pfam" id="PF01488"/>
    </source>
</evidence>
<dbReference type="InterPro" id="IPR015896">
    <property type="entry name" value="4pyrrol_synth_GluRdtase_dimer"/>
</dbReference>
<keyword evidence="5 8" id="KW-0560">Oxidoreductase</keyword>
<comment type="similarity">
    <text evidence="2 8 13">Belongs to the glutamyl-tRNA reductase family.</text>
</comment>
<feature type="binding site" evidence="8 10">
    <location>
        <begin position="41"/>
        <end position="44"/>
    </location>
    <ligand>
        <name>substrate</name>
    </ligand>
</feature>
<dbReference type="UniPathway" id="UPA00251">
    <property type="reaction ID" value="UER00316"/>
</dbReference>
<reference evidence="17 18" key="1">
    <citation type="submission" date="2019-05" db="EMBL/GenBank/DDBJ databases">
        <title>Nesterenkonia sp. GY074 isolated from the Southern Atlantic Ocean.</title>
        <authorList>
            <person name="Zhang G."/>
        </authorList>
    </citation>
    <scope>NUCLEOTIDE SEQUENCE [LARGE SCALE GENOMIC DNA]</scope>
    <source>
        <strain evidence="17 18">GY074</strain>
    </source>
</reference>
<comment type="caution">
    <text evidence="17">The sequence shown here is derived from an EMBL/GenBank/DDBJ whole genome shotgun (WGS) entry which is preliminary data.</text>
</comment>
<dbReference type="Gene3D" id="3.40.50.720">
    <property type="entry name" value="NAD(P)-binding Rossmann-like Domain"/>
    <property type="match status" value="1"/>
</dbReference>
<comment type="catalytic activity">
    <reaction evidence="7 8 13">
        <text>(S)-4-amino-5-oxopentanoate + tRNA(Glu) + NADP(+) = L-glutamyl-tRNA(Glu) + NADPH + H(+)</text>
        <dbReference type="Rhea" id="RHEA:12344"/>
        <dbReference type="Rhea" id="RHEA-COMP:9663"/>
        <dbReference type="Rhea" id="RHEA-COMP:9680"/>
        <dbReference type="ChEBI" id="CHEBI:15378"/>
        <dbReference type="ChEBI" id="CHEBI:57501"/>
        <dbReference type="ChEBI" id="CHEBI:57783"/>
        <dbReference type="ChEBI" id="CHEBI:58349"/>
        <dbReference type="ChEBI" id="CHEBI:78442"/>
        <dbReference type="ChEBI" id="CHEBI:78520"/>
        <dbReference type="EC" id="1.2.1.70"/>
    </reaction>
</comment>
<keyword evidence="18" id="KW-1185">Reference proteome</keyword>
<evidence type="ECO:0000256" key="7">
    <source>
        <dbReference type="ARBA" id="ARBA00047464"/>
    </source>
</evidence>
<evidence type="ECO:0000256" key="5">
    <source>
        <dbReference type="ARBA" id="ARBA00023002"/>
    </source>
</evidence>
<comment type="domain">
    <text evidence="8">Possesses an unusual extended V-shaped dimeric structure with each monomer consisting of three distinct domains arranged along a curved 'spinal' alpha-helix. The N-terminal catalytic domain specifically recognizes the glutamate moiety of the substrate. The second domain is the NADPH-binding domain, and the third C-terminal domain is responsible for dimerization.</text>
</comment>
<feature type="domain" description="Quinate/shikimate 5-dehydrogenase/glutamyl-tRNA reductase" evidence="15">
    <location>
        <begin position="182"/>
        <end position="313"/>
    </location>
</feature>
<evidence type="ECO:0000256" key="2">
    <source>
        <dbReference type="ARBA" id="ARBA00005916"/>
    </source>
</evidence>
<dbReference type="InterPro" id="IPR036343">
    <property type="entry name" value="GluRdtase_N_sf"/>
</dbReference>
<dbReference type="Pfam" id="PF05201">
    <property type="entry name" value="GlutR_N"/>
    <property type="match status" value="1"/>
</dbReference>
<dbReference type="PROSITE" id="PS00747">
    <property type="entry name" value="GLUTR"/>
    <property type="match status" value="1"/>
</dbReference>
<comment type="pathway">
    <text evidence="1 8 13">Porphyrin-containing compound metabolism; protoporphyrin-IX biosynthesis; 5-aminolevulinate from L-glutamyl-tRNA(Glu): step 1/2.</text>
</comment>
<dbReference type="InterPro" id="IPR036453">
    <property type="entry name" value="GluRdtase_dimer_dom_sf"/>
</dbReference>
<comment type="subunit">
    <text evidence="8">Homodimer.</text>
</comment>
<dbReference type="EMBL" id="VAVZ01000035">
    <property type="protein sequence ID" value="TLP94413.1"/>
    <property type="molecule type" value="Genomic_DNA"/>
</dbReference>
<organism evidence="17 18">
    <name type="scientific">Nesterenkonia salmonea</name>
    <dbReference type="NCBI Taxonomy" id="1804987"/>
    <lineage>
        <taxon>Bacteria</taxon>
        <taxon>Bacillati</taxon>
        <taxon>Actinomycetota</taxon>
        <taxon>Actinomycetes</taxon>
        <taxon>Micrococcales</taxon>
        <taxon>Micrococcaceae</taxon>
        <taxon>Nesterenkonia</taxon>
    </lineage>
</organism>
<dbReference type="InterPro" id="IPR000343">
    <property type="entry name" value="4pyrrol_synth_GluRdtase"/>
</dbReference>
<evidence type="ECO:0000256" key="13">
    <source>
        <dbReference type="RuleBase" id="RU000584"/>
    </source>
</evidence>
<dbReference type="GO" id="GO:0008883">
    <property type="term" value="F:glutamyl-tRNA reductase activity"/>
    <property type="evidence" value="ECO:0007669"/>
    <property type="project" value="UniProtKB-UniRule"/>
</dbReference>
<evidence type="ECO:0000259" key="14">
    <source>
        <dbReference type="Pfam" id="PF00745"/>
    </source>
</evidence>
<evidence type="ECO:0000256" key="9">
    <source>
        <dbReference type="PIRSR" id="PIRSR000445-1"/>
    </source>
</evidence>
<protein>
    <recommendedName>
        <fullName evidence="3 8">Glutamyl-tRNA reductase</fullName>
        <shortName evidence="8">GluTR</shortName>
        <ecNumber evidence="3 8">1.2.1.70</ecNumber>
    </recommendedName>
</protein>
<dbReference type="PANTHER" id="PTHR43013">
    <property type="entry name" value="GLUTAMYL-TRNA REDUCTASE"/>
    <property type="match status" value="1"/>
</dbReference>
<dbReference type="InterPro" id="IPR018214">
    <property type="entry name" value="GluRdtase_CS"/>
</dbReference>
<dbReference type="NCBIfam" id="NF000750">
    <property type="entry name" value="PRK00045.3-4"/>
    <property type="match status" value="1"/>
</dbReference>
<evidence type="ECO:0000256" key="8">
    <source>
        <dbReference type="HAMAP-Rule" id="MF_00087"/>
    </source>
</evidence>
<evidence type="ECO:0000313" key="18">
    <source>
        <dbReference type="Proteomes" id="UP000310458"/>
    </source>
</evidence>
<feature type="binding site" evidence="8 10">
    <location>
        <position position="117"/>
    </location>
    <ligand>
        <name>substrate</name>
    </ligand>
</feature>
<keyword evidence="4 8" id="KW-0521">NADP</keyword>
<dbReference type="HAMAP" id="MF_00087">
    <property type="entry name" value="Glu_tRNA_reductase"/>
    <property type="match status" value="1"/>
</dbReference>
<dbReference type="SUPFAM" id="SSF51735">
    <property type="entry name" value="NAD(P)-binding Rossmann-fold domains"/>
    <property type="match status" value="1"/>
</dbReference>
<name>A0A5R9BAA2_9MICC</name>
<dbReference type="OrthoDB" id="110209at2"/>
<dbReference type="EC" id="1.2.1.70" evidence="3 8"/>
<evidence type="ECO:0000256" key="12">
    <source>
        <dbReference type="PIRSR" id="PIRSR000445-4"/>
    </source>
</evidence>
<feature type="binding site" evidence="8 11">
    <location>
        <begin position="190"/>
        <end position="195"/>
    </location>
    <ligand>
        <name>NADP(+)</name>
        <dbReference type="ChEBI" id="CHEBI:58349"/>
    </ligand>
</feature>
<dbReference type="PANTHER" id="PTHR43013:SF1">
    <property type="entry name" value="GLUTAMYL-TRNA REDUCTASE"/>
    <property type="match status" value="1"/>
</dbReference>
<feature type="active site" description="Nucleophile" evidence="8 9">
    <location>
        <position position="42"/>
    </location>
</feature>
<gene>
    <name evidence="8" type="primary">hemA</name>
    <name evidence="17" type="ORF">FEF26_12055</name>
</gene>
<dbReference type="RefSeq" id="WP_138253789.1">
    <property type="nucleotide sequence ID" value="NZ_VAVZ01000035.1"/>
</dbReference>
<dbReference type="Gene3D" id="3.30.460.30">
    <property type="entry name" value="Glutamyl-tRNA reductase, N-terminal domain"/>
    <property type="match status" value="1"/>
</dbReference>
<comment type="function">
    <text evidence="8">Catalyzes the NADPH-dependent reduction of glutamyl-tRNA(Glu) to glutamate 1-semialdehyde (GSA).</text>
</comment>
<dbReference type="SUPFAM" id="SSF69742">
    <property type="entry name" value="Glutamyl tRNA-reductase catalytic, N-terminal domain"/>
    <property type="match status" value="1"/>
</dbReference>
<dbReference type="Proteomes" id="UP000310458">
    <property type="component" value="Unassembled WGS sequence"/>
</dbReference>
<dbReference type="Pfam" id="PF00745">
    <property type="entry name" value="GlutR_dimer"/>
    <property type="match status" value="1"/>
</dbReference>
<dbReference type="GO" id="GO:0050661">
    <property type="term" value="F:NADP binding"/>
    <property type="evidence" value="ECO:0007669"/>
    <property type="project" value="InterPro"/>
</dbReference>
<feature type="binding site" evidence="8 10">
    <location>
        <position position="106"/>
    </location>
    <ligand>
        <name>substrate</name>
    </ligand>
</feature>